<dbReference type="SUPFAM" id="SSF53649">
    <property type="entry name" value="Alkaline phosphatase-like"/>
    <property type="match status" value="1"/>
</dbReference>
<dbReference type="PANTHER" id="PTHR10974:SF1">
    <property type="entry name" value="FI08016P-RELATED"/>
    <property type="match status" value="1"/>
</dbReference>
<dbReference type="AlphaFoldDB" id="A0A5S6QV48"/>
<evidence type="ECO:0000313" key="1">
    <source>
        <dbReference type="Proteomes" id="UP000046395"/>
    </source>
</evidence>
<organism evidence="1 2">
    <name type="scientific">Trichuris muris</name>
    <name type="common">Mouse whipworm</name>
    <dbReference type="NCBI Taxonomy" id="70415"/>
    <lineage>
        <taxon>Eukaryota</taxon>
        <taxon>Metazoa</taxon>
        <taxon>Ecdysozoa</taxon>
        <taxon>Nematoda</taxon>
        <taxon>Enoplea</taxon>
        <taxon>Dorylaimia</taxon>
        <taxon>Trichinellida</taxon>
        <taxon>Trichuridae</taxon>
        <taxon>Trichuris</taxon>
    </lineage>
</organism>
<protein>
    <submittedName>
        <fullName evidence="2">Sulfatase N-terminal domain-containing protein</fullName>
    </submittedName>
</protein>
<sequence length="175" mass="20077">MSLIWEYMEKNGYAMMFDGGVQPSNNAWKIFLQSANQNSFAHCMLAFRRTVYEFITLPDNSKDDSIDLADERLASHLKFLNDNGILQNTMVVILSDRGTEFRRSGKTGVTITEGYNPFLAIMLPSDPTILGETAESNFRRHRLHIITPADLYITFMTLTLTAYNRRKNVPIRRNC</sequence>
<dbReference type="Proteomes" id="UP000046395">
    <property type="component" value="Unassembled WGS sequence"/>
</dbReference>
<evidence type="ECO:0000313" key="2">
    <source>
        <dbReference type="WBParaSite" id="TMUE_3000011004.1"/>
    </source>
</evidence>
<dbReference type="WBParaSite" id="TMUE_3000011004.1">
    <property type="protein sequence ID" value="TMUE_3000011004.1"/>
    <property type="gene ID" value="WBGene00285000"/>
</dbReference>
<dbReference type="InterPro" id="IPR017850">
    <property type="entry name" value="Alkaline_phosphatase_core_sf"/>
</dbReference>
<dbReference type="InterPro" id="IPR004245">
    <property type="entry name" value="DUF229"/>
</dbReference>
<dbReference type="GO" id="GO:0005615">
    <property type="term" value="C:extracellular space"/>
    <property type="evidence" value="ECO:0007669"/>
    <property type="project" value="TreeGrafter"/>
</dbReference>
<accession>A0A5S6QV48</accession>
<name>A0A5S6QV48_TRIMR</name>
<dbReference type="Pfam" id="PF02995">
    <property type="entry name" value="DUF229"/>
    <property type="match status" value="1"/>
</dbReference>
<proteinExistence type="predicted"/>
<keyword evidence="1" id="KW-1185">Reference proteome</keyword>
<dbReference type="Gene3D" id="3.40.720.10">
    <property type="entry name" value="Alkaline Phosphatase, subunit A"/>
    <property type="match status" value="1"/>
</dbReference>
<dbReference type="PANTHER" id="PTHR10974">
    <property type="entry name" value="FI08016P-RELATED"/>
    <property type="match status" value="1"/>
</dbReference>
<reference evidence="2" key="1">
    <citation type="submission" date="2019-12" db="UniProtKB">
        <authorList>
            <consortium name="WormBaseParasite"/>
        </authorList>
    </citation>
    <scope>IDENTIFICATION</scope>
</reference>